<reference evidence="12" key="1">
    <citation type="submission" date="2021-01" db="EMBL/GenBank/DDBJ databases">
        <authorList>
            <consortium name="Genoscope - CEA"/>
            <person name="William W."/>
        </authorList>
    </citation>
    <scope>NUCLEOTIDE SEQUENCE</scope>
</reference>
<keyword evidence="7" id="KW-0560">Oxidoreductase</keyword>
<dbReference type="Proteomes" id="UP000683925">
    <property type="component" value="Unassembled WGS sequence"/>
</dbReference>
<dbReference type="AlphaFoldDB" id="A0A8S1XI40"/>
<organism evidence="12 13">
    <name type="scientific">Paramecium octaurelia</name>
    <dbReference type="NCBI Taxonomy" id="43137"/>
    <lineage>
        <taxon>Eukaryota</taxon>
        <taxon>Sar</taxon>
        <taxon>Alveolata</taxon>
        <taxon>Ciliophora</taxon>
        <taxon>Intramacronucleata</taxon>
        <taxon>Oligohymenophorea</taxon>
        <taxon>Peniculida</taxon>
        <taxon>Parameciidae</taxon>
        <taxon>Paramecium</taxon>
    </lineage>
</organism>
<proteinExistence type="inferred from homology"/>
<dbReference type="GO" id="GO:0070221">
    <property type="term" value="P:sulfide oxidation, using sulfide:quinone oxidoreductase"/>
    <property type="evidence" value="ECO:0007669"/>
    <property type="project" value="TreeGrafter"/>
</dbReference>
<keyword evidence="3" id="KW-0285">Flavoprotein</keyword>
<name>A0A8S1XI40_PAROT</name>
<evidence type="ECO:0000256" key="9">
    <source>
        <dbReference type="ARBA" id="ARBA00060891"/>
    </source>
</evidence>
<comment type="cofactor">
    <cofactor evidence="1">
        <name>FAD</name>
        <dbReference type="ChEBI" id="CHEBI:57692"/>
    </cofactor>
</comment>
<dbReference type="GO" id="GO:0005739">
    <property type="term" value="C:mitochondrion"/>
    <property type="evidence" value="ECO:0007669"/>
    <property type="project" value="UniProtKB-SubCell"/>
</dbReference>
<gene>
    <name evidence="12" type="ORF">POCTA_138.1.T1220119</name>
</gene>
<comment type="similarity">
    <text evidence="9">Belongs to the SQRD family.</text>
</comment>
<keyword evidence="8" id="KW-0496">Mitochondrion</keyword>
<evidence type="ECO:0000256" key="8">
    <source>
        <dbReference type="ARBA" id="ARBA00023128"/>
    </source>
</evidence>
<evidence type="ECO:0000256" key="7">
    <source>
        <dbReference type="ARBA" id="ARBA00023002"/>
    </source>
</evidence>
<evidence type="ECO:0000256" key="2">
    <source>
        <dbReference type="ARBA" id="ARBA00004173"/>
    </source>
</evidence>
<evidence type="ECO:0000256" key="6">
    <source>
        <dbReference type="ARBA" id="ARBA00022946"/>
    </source>
</evidence>
<sequence>MMHQKILIQNKIQIIFNYKIHLIVYIHINMKKIDCLRGYAFSAIKVHSPIAIIGGGTAGLNVAAQLVADGHAIPQQIRIFEPSKMHAYQPGWTMIGGGLCDVKKTLKPMDQVLPKNISVSDSAVTKIIPQENQIETQDGGIYTYDQLVIATGISTDFDSIKGARKYLEDSNAPVASIYNYKYAEKMNRLVQEFEGGNIVYTEPPLPIKCAGAPQKIIYLSHDRLNKRGIKTHHHFYKTAGIIFGVPKYAEILTELCKTKQINCHFKQKLVEVQDHVAIFENQDTKELKSVTFDLLHLVPPQTPAQFIAKSGLGDQAGFTQVHPNTLQHVTYKNIWSLGDCSSLPTSKTAAAVMAQTPVLVKNLIRSWKLKQDPLPGYLGYTSCPIFTSQSKLLLAEFKYNSELDETFPIFQSNESRLMFHLKKDFFPIAYWQIMVRGWWGGRDGLRFFKGA</sequence>
<evidence type="ECO:0000256" key="1">
    <source>
        <dbReference type="ARBA" id="ARBA00001974"/>
    </source>
</evidence>
<dbReference type="GO" id="GO:0071949">
    <property type="term" value="F:FAD binding"/>
    <property type="evidence" value="ECO:0007669"/>
    <property type="project" value="TreeGrafter"/>
</dbReference>
<evidence type="ECO:0000256" key="3">
    <source>
        <dbReference type="ARBA" id="ARBA00022630"/>
    </source>
</evidence>
<dbReference type="GO" id="GO:0048038">
    <property type="term" value="F:quinone binding"/>
    <property type="evidence" value="ECO:0007669"/>
    <property type="project" value="UniProtKB-KW"/>
</dbReference>
<dbReference type="PANTHER" id="PTHR10632:SF2">
    <property type="entry name" value="SULFIDE:QUINONE OXIDOREDUCTASE, MITOCHONDRIAL"/>
    <property type="match status" value="1"/>
</dbReference>
<comment type="caution">
    <text evidence="12">The sequence shown here is derived from an EMBL/GenBank/DDBJ whole genome shotgun (WGS) entry which is preliminary data.</text>
</comment>
<accession>A0A8S1XI40</accession>
<evidence type="ECO:0000256" key="5">
    <source>
        <dbReference type="ARBA" id="ARBA00022827"/>
    </source>
</evidence>
<dbReference type="PANTHER" id="PTHR10632">
    <property type="entry name" value="SULFIDE:QUINONE OXIDOREDUCTASE"/>
    <property type="match status" value="1"/>
</dbReference>
<evidence type="ECO:0000256" key="4">
    <source>
        <dbReference type="ARBA" id="ARBA00022719"/>
    </source>
</evidence>
<protein>
    <recommendedName>
        <fullName evidence="10">Sulfide:quinone oxidoreductase, mitochondrial</fullName>
    </recommendedName>
</protein>
<comment type="subcellular location">
    <subcellularLocation>
        <location evidence="2">Mitochondrion</location>
    </subcellularLocation>
</comment>
<dbReference type="OMA" id="YRCAPAP"/>
<dbReference type="FunFam" id="3.50.50.60:FF:000034">
    <property type="entry name" value="sulfide:quinone oxidoreductase, mitochondrial"/>
    <property type="match status" value="1"/>
</dbReference>
<evidence type="ECO:0000313" key="13">
    <source>
        <dbReference type="Proteomes" id="UP000683925"/>
    </source>
</evidence>
<feature type="domain" description="FAD/NAD(P)-binding" evidence="11">
    <location>
        <begin position="50"/>
        <end position="185"/>
    </location>
</feature>
<evidence type="ECO:0000313" key="12">
    <source>
        <dbReference type="EMBL" id="CAD8200627.1"/>
    </source>
</evidence>
<dbReference type="Pfam" id="PF07992">
    <property type="entry name" value="Pyr_redox_2"/>
    <property type="match status" value="1"/>
</dbReference>
<dbReference type="InterPro" id="IPR023753">
    <property type="entry name" value="FAD/NAD-binding_dom"/>
</dbReference>
<dbReference type="EMBL" id="CAJJDP010000122">
    <property type="protein sequence ID" value="CAD8200627.1"/>
    <property type="molecule type" value="Genomic_DNA"/>
</dbReference>
<dbReference type="InterPro" id="IPR015904">
    <property type="entry name" value="Sulphide_quinone_reductase"/>
</dbReference>
<keyword evidence="4" id="KW-0874">Quinone</keyword>
<dbReference type="GO" id="GO:0070224">
    <property type="term" value="F:sulfide:quinone oxidoreductase activity"/>
    <property type="evidence" value="ECO:0007669"/>
    <property type="project" value="TreeGrafter"/>
</dbReference>
<evidence type="ECO:0000256" key="10">
    <source>
        <dbReference type="ARBA" id="ARBA00070160"/>
    </source>
</evidence>
<keyword evidence="5" id="KW-0274">FAD</keyword>
<keyword evidence="6" id="KW-0809">Transit peptide</keyword>
<dbReference type="OrthoDB" id="5376590at2759"/>
<keyword evidence="13" id="KW-1185">Reference proteome</keyword>
<evidence type="ECO:0000259" key="11">
    <source>
        <dbReference type="Pfam" id="PF07992"/>
    </source>
</evidence>